<comment type="similarity">
    <text evidence="1">Belongs to the 'phage' integrase family.</text>
</comment>
<dbReference type="EMBL" id="QMNG01000065">
    <property type="protein sequence ID" value="RLC36329.1"/>
    <property type="molecule type" value="Genomic_DNA"/>
</dbReference>
<evidence type="ECO:0000256" key="2">
    <source>
        <dbReference type="ARBA" id="ARBA00022908"/>
    </source>
</evidence>
<accession>A0A420ZBP3</accession>
<dbReference type="InterPro" id="IPR002104">
    <property type="entry name" value="Integrase_catalytic"/>
</dbReference>
<dbReference type="AlphaFoldDB" id="A0A420ZBP3"/>
<evidence type="ECO:0000256" key="5">
    <source>
        <dbReference type="PROSITE-ProRule" id="PRU01248"/>
    </source>
</evidence>
<name>A0A420ZBP3_UNCK3</name>
<dbReference type="Pfam" id="PF14659">
    <property type="entry name" value="Phage_int_SAM_3"/>
    <property type="match status" value="1"/>
</dbReference>
<dbReference type="SUPFAM" id="SSF56349">
    <property type="entry name" value="DNA breaking-rejoining enzymes"/>
    <property type="match status" value="1"/>
</dbReference>
<sequence>MGVVVRQKVKGKGNPWWVFVYHDGKRISRKVGDKRAAEAVASEIRARLKLGQFGFEGKRPVPTFVQYANEWIETTVPATCKASTLRDYQDILRLHVLPEFGEMSLTDIKRGMVKDFLLKKLNEGYAVSTVTHLKNVISGVLNKAVDNEILPANPAHGLGKILKQKARGEAMDPLSVEELRALLETVQQYYPEHYTLFLLLARTGMRIGEALALQWG</sequence>
<dbReference type="Proteomes" id="UP000281261">
    <property type="component" value="Unassembled WGS sequence"/>
</dbReference>
<evidence type="ECO:0000313" key="9">
    <source>
        <dbReference type="Proteomes" id="UP000281261"/>
    </source>
</evidence>
<dbReference type="Gene3D" id="1.10.443.10">
    <property type="entry name" value="Intergrase catalytic core"/>
    <property type="match status" value="1"/>
</dbReference>
<feature type="domain" description="Core-binding (CB)" evidence="7">
    <location>
        <begin position="62"/>
        <end position="145"/>
    </location>
</feature>
<dbReference type="PROSITE" id="PS51900">
    <property type="entry name" value="CB"/>
    <property type="match status" value="1"/>
</dbReference>
<dbReference type="GO" id="GO:0015074">
    <property type="term" value="P:DNA integration"/>
    <property type="evidence" value="ECO:0007669"/>
    <property type="project" value="UniProtKB-KW"/>
</dbReference>
<dbReference type="InterPro" id="IPR010998">
    <property type="entry name" value="Integrase_recombinase_N"/>
</dbReference>
<dbReference type="GO" id="GO:0006310">
    <property type="term" value="P:DNA recombination"/>
    <property type="evidence" value="ECO:0007669"/>
    <property type="project" value="UniProtKB-KW"/>
</dbReference>
<evidence type="ECO:0000256" key="1">
    <source>
        <dbReference type="ARBA" id="ARBA00008857"/>
    </source>
</evidence>
<keyword evidence="2" id="KW-0229">DNA integration</keyword>
<feature type="non-terminal residue" evidence="8">
    <location>
        <position position="216"/>
    </location>
</feature>
<feature type="domain" description="Tyr recombinase" evidence="6">
    <location>
        <begin position="169"/>
        <end position="216"/>
    </location>
</feature>
<keyword evidence="4" id="KW-0233">DNA recombination</keyword>
<evidence type="ECO:0000256" key="3">
    <source>
        <dbReference type="ARBA" id="ARBA00023125"/>
    </source>
</evidence>
<dbReference type="InterPro" id="IPR013762">
    <property type="entry name" value="Integrase-like_cat_sf"/>
</dbReference>
<evidence type="ECO:0000259" key="6">
    <source>
        <dbReference type="PROSITE" id="PS51898"/>
    </source>
</evidence>
<dbReference type="InterPro" id="IPR011010">
    <property type="entry name" value="DNA_brk_join_enz"/>
</dbReference>
<evidence type="ECO:0000313" key="8">
    <source>
        <dbReference type="EMBL" id="RLC36329.1"/>
    </source>
</evidence>
<gene>
    <name evidence="8" type="ORF">DRH29_04745</name>
</gene>
<dbReference type="InterPro" id="IPR004107">
    <property type="entry name" value="Integrase_SAM-like_N"/>
</dbReference>
<reference evidence="8 9" key="1">
    <citation type="submission" date="2018-06" db="EMBL/GenBank/DDBJ databases">
        <title>Extensive metabolic versatility and redundancy in microbially diverse, dynamic hydrothermal sediments.</title>
        <authorList>
            <person name="Dombrowski N."/>
            <person name="Teske A."/>
            <person name="Baker B.J."/>
        </authorList>
    </citation>
    <scope>NUCLEOTIDE SEQUENCE [LARGE SCALE GENOMIC DNA]</scope>
    <source>
        <strain evidence="8">B79_G16</strain>
    </source>
</reference>
<keyword evidence="3 5" id="KW-0238">DNA-binding</keyword>
<evidence type="ECO:0008006" key="10">
    <source>
        <dbReference type="Google" id="ProtNLM"/>
    </source>
</evidence>
<dbReference type="PANTHER" id="PTHR30629:SF6">
    <property type="entry name" value="PROPHAGE INTEGRASE INTA-RELATED"/>
    <property type="match status" value="1"/>
</dbReference>
<dbReference type="InterPro" id="IPR044068">
    <property type="entry name" value="CB"/>
</dbReference>
<dbReference type="InterPro" id="IPR050808">
    <property type="entry name" value="Phage_Integrase"/>
</dbReference>
<dbReference type="PROSITE" id="PS51898">
    <property type="entry name" value="TYR_RECOMBINASE"/>
    <property type="match status" value="1"/>
</dbReference>
<organism evidence="8 9">
    <name type="scientific">candidate division Kazan bacterium</name>
    <dbReference type="NCBI Taxonomy" id="2202143"/>
    <lineage>
        <taxon>Bacteria</taxon>
        <taxon>Bacteria division Kazan-3B-28</taxon>
    </lineage>
</organism>
<dbReference type="PANTHER" id="PTHR30629">
    <property type="entry name" value="PROPHAGE INTEGRASE"/>
    <property type="match status" value="1"/>
</dbReference>
<comment type="caution">
    <text evidence="8">The sequence shown here is derived from an EMBL/GenBank/DDBJ whole genome shotgun (WGS) entry which is preliminary data.</text>
</comment>
<dbReference type="GO" id="GO:0003677">
    <property type="term" value="F:DNA binding"/>
    <property type="evidence" value="ECO:0007669"/>
    <property type="project" value="UniProtKB-UniRule"/>
</dbReference>
<proteinExistence type="inferred from homology"/>
<protein>
    <recommendedName>
        <fullName evidence="10">Site-specific integrase</fullName>
    </recommendedName>
</protein>
<evidence type="ECO:0000259" key="7">
    <source>
        <dbReference type="PROSITE" id="PS51900"/>
    </source>
</evidence>
<dbReference type="Gene3D" id="1.10.150.130">
    <property type="match status" value="1"/>
</dbReference>
<evidence type="ECO:0000256" key="4">
    <source>
        <dbReference type="ARBA" id="ARBA00023172"/>
    </source>
</evidence>